<protein>
    <submittedName>
        <fullName evidence="1">Uncharacterized protein</fullName>
    </submittedName>
</protein>
<dbReference type="AlphaFoldDB" id="A0A0A9D888"/>
<name>A0A0A9D888_ARUDO</name>
<proteinExistence type="predicted"/>
<sequence length="82" mass="9250">MLWYGHEIDHHSLSHEENGYALLWKPQQLTSHADAVHATQKLLLPPAQDEPSFLPLFLQLEHLCCSYGLLAECCTYCGSAVQ</sequence>
<evidence type="ECO:0000313" key="1">
    <source>
        <dbReference type="EMBL" id="JAD84809.1"/>
    </source>
</evidence>
<organism evidence="1">
    <name type="scientific">Arundo donax</name>
    <name type="common">Giant reed</name>
    <name type="synonym">Donax arundinaceus</name>
    <dbReference type="NCBI Taxonomy" id="35708"/>
    <lineage>
        <taxon>Eukaryota</taxon>
        <taxon>Viridiplantae</taxon>
        <taxon>Streptophyta</taxon>
        <taxon>Embryophyta</taxon>
        <taxon>Tracheophyta</taxon>
        <taxon>Spermatophyta</taxon>
        <taxon>Magnoliopsida</taxon>
        <taxon>Liliopsida</taxon>
        <taxon>Poales</taxon>
        <taxon>Poaceae</taxon>
        <taxon>PACMAD clade</taxon>
        <taxon>Arundinoideae</taxon>
        <taxon>Arundineae</taxon>
        <taxon>Arundo</taxon>
    </lineage>
</organism>
<reference evidence="1" key="2">
    <citation type="journal article" date="2015" name="Data Brief">
        <title>Shoot transcriptome of the giant reed, Arundo donax.</title>
        <authorList>
            <person name="Barrero R.A."/>
            <person name="Guerrero F.D."/>
            <person name="Moolhuijzen P."/>
            <person name="Goolsby J.A."/>
            <person name="Tidwell J."/>
            <person name="Bellgard S.E."/>
            <person name="Bellgard M.I."/>
        </authorList>
    </citation>
    <scope>NUCLEOTIDE SEQUENCE</scope>
    <source>
        <tissue evidence="1">Shoot tissue taken approximately 20 cm above the soil surface</tissue>
    </source>
</reference>
<accession>A0A0A9D888</accession>
<dbReference type="EMBL" id="GBRH01213086">
    <property type="protein sequence ID" value="JAD84809.1"/>
    <property type="molecule type" value="Transcribed_RNA"/>
</dbReference>
<reference evidence="1" key="1">
    <citation type="submission" date="2014-09" db="EMBL/GenBank/DDBJ databases">
        <authorList>
            <person name="Magalhaes I.L.F."/>
            <person name="Oliveira U."/>
            <person name="Santos F.R."/>
            <person name="Vidigal T.H.D.A."/>
            <person name="Brescovit A.D."/>
            <person name="Santos A.J."/>
        </authorList>
    </citation>
    <scope>NUCLEOTIDE SEQUENCE</scope>
    <source>
        <tissue evidence="1">Shoot tissue taken approximately 20 cm above the soil surface</tissue>
    </source>
</reference>